<dbReference type="RefSeq" id="WP_163772457.1">
    <property type="nucleotide sequence ID" value="NZ_JAAGXA010000007.1"/>
</dbReference>
<proteinExistence type="predicted"/>
<feature type="signal peptide" evidence="1">
    <location>
        <begin position="1"/>
        <end position="27"/>
    </location>
</feature>
<name>A0A6P0HKU9_9ACTN</name>
<feature type="chain" id="PRO_5026936633" evidence="1">
    <location>
        <begin position="28"/>
        <end position="420"/>
    </location>
</feature>
<accession>A0A6P0HKU9</accession>
<dbReference type="PANTHER" id="PTHR47197:SF3">
    <property type="entry name" value="DIHYDRO-HEME D1 DEHYDROGENASE"/>
    <property type="match status" value="1"/>
</dbReference>
<dbReference type="InterPro" id="IPR024982">
    <property type="entry name" value="Rax2-like_C"/>
</dbReference>
<dbReference type="AlphaFoldDB" id="A0A6P0HKU9"/>
<dbReference type="PANTHER" id="PTHR47197">
    <property type="entry name" value="PROTEIN NIRF"/>
    <property type="match status" value="1"/>
</dbReference>
<dbReference type="SUPFAM" id="SSF75011">
    <property type="entry name" value="3-carboxy-cis,cis-mucoante lactonizing enzyme"/>
    <property type="match status" value="1"/>
</dbReference>
<comment type="caution">
    <text evidence="3">The sequence shown here is derived from an EMBL/GenBank/DDBJ whole genome shotgun (WGS) entry which is preliminary data.</text>
</comment>
<dbReference type="EMBL" id="JAAGXA010000007">
    <property type="protein sequence ID" value="NEN78910.1"/>
    <property type="molecule type" value="Genomic_DNA"/>
</dbReference>
<evidence type="ECO:0000259" key="2">
    <source>
        <dbReference type="Pfam" id="PF12768"/>
    </source>
</evidence>
<keyword evidence="1" id="KW-0732">Signal</keyword>
<keyword evidence="4" id="KW-1185">Reference proteome</keyword>
<dbReference type="Gene3D" id="2.130.10.10">
    <property type="entry name" value="YVTN repeat-like/Quinoprotein amine dehydrogenase"/>
    <property type="match status" value="1"/>
</dbReference>
<dbReference type="Pfam" id="PF12768">
    <property type="entry name" value="Rax2"/>
    <property type="match status" value="1"/>
</dbReference>
<dbReference type="Proteomes" id="UP000468687">
    <property type="component" value="Unassembled WGS sequence"/>
</dbReference>
<organism evidence="3 4">
    <name type="scientific">Nocardioides zeae</name>
    <dbReference type="NCBI Taxonomy" id="1457234"/>
    <lineage>
        <taxon>Bacteria</taxon>
        <taxon>Bacillati</taxon>
        <taxon>Actinomycetota</taxon>
        <taxon>Actinomycetes</taxon>
        <taxon>Propionibacteriales</taxon>
        <taxon>Nocardioidaceae</taxon>
        <taxon>Nocardioides</taxon>
    </lineage>
</organism>
<evidence type="ECO:0000313" key="4">
    <source>
        <dbReference type="Proteomes" id="UP000468687"/>
    </source>
</evidence>
<evidence type="ECO:0000256" key="1">
    <source>
        <dbReference type="SAM" id="SignalP"/>
    </source>
</evidence>
<sequence length="420" mass="43360">MTTRGWAALAALCVALGLQLVTPPAQALVSTTPAAMEQTNGPVWASEMAAGRIYVGGAFTSTRPSGAAAGTNESGQAHLVAIDAATGKRITGFAPVLRNSWDGSPGTVHAMALSPDKATLYVGGDFNEVNGQKAEHLAAFDTATGRFLGQVGWNGVNGSVRALEVSPDGATLYVGGIFSVANWSSRDRLAAFDLAGGGLTSWQPKMSVAVPGEGLRPTALAVSGDGAKVFVGGTFQQMNGVAYQGVAAVNGTTGANASGFGRSYLLAPTNWATTLEVADGVLYMGGRDDRSGSSARKEGVQAITVSNGQVRWFARCYGDTFDVLVQGSDVYVASHAHDCSAAGGFGETSPTRYVAMHVLDRSTGRVRSGFQVTTSGTTSNQDSLLLSRTLASDGSQVVMGGGFDWVQNQRQANLARFTAR</sequence>
<feature type="domain" description="Rax2-like C-terminal" evidence="2">
    <location>
        <begin position="94"/>
        <end position="201"/>
    </location>
</feature>
<evidence type="ECO:0000313" key="3">
    <source>
        <dbReference type="EMBL" id="NEN78910.1"/>
    </source>
</evidence>
<reference evidence="3 4" key="1">
    <citation type="journal article" date="2014" name="Int. J. Syst. Evol. Microbiol.">
        <title>Nocardioides zeae sp. nov., isolated from the stem of Zea mays.</title>
        <authorList>
            <person name="Glaeser S.P."/>
            <person name="McInroy J.A."/>
            <person name="Busse H.J."/>
            <person name="Kampfer P."/>
        </authorList>
    </citation>
    <scope>NUCLEOTIDE SEQUENCE [LARGE SCALE GENOMIC DNA]</scope>
    <source>
        <strain evidence="3 4">JCM 30728</strain>
    </source>
</reference>
<protein>
    <submittedName>
        <fullName evidence="3">Lactonase family protein</fullName>
    </submittedName>
</protein>
<gene>
    <name evidence="3" type="ORF">G3T38_11545</name>
</gene>
<dbReference type="InterPro" id="IPR015943">
    <property type="entry name" value="WD40/YVTN_repeat-like_dom_sf"/>
</dbReference>
<dbReference type="InterPro" id="IPR051200">
    <property type="entry name" value="Host-pathogen_enzymatic-act"/>
</dbReference>